<feature type="non-terminal residue" evidence="2">
    <location>
        <position position="76"/>
    </location>
</feature>
<protein>
    <submittedName>
        <fullName evidence="2">Putative carboxylesterase</fullName>
    </submittedName>
</protein>
<sequence length="76" mass="8733">NDSLSPPDSTDDAVPSKDATCAMNRGFVHVRRYRGRRHFRRRSPMRSLFPPKLELLPDDLDGSNPEKLKDSLRRAL</sequence>
<proteinExistence type="predicted"/>
<evidence type="ECO:0000313" key="2">
    <source>
        <dbReference type="EMBL" id="ABI84371.1"/>
    </source>
</evidence>
<reference evidence="2" key="1">
    <citation type="journal article" date="2007" name="Vet. Parasitol.">
        <title>Identification of point mutations in a putative carboxylesterase and their association with acaricide resistance in Rhipicephalus (Boophilus) microplus (Acari: Ixodidae).</title>
        <authorList>
            <person name="Baffi M.A."/>
            <person name="de Souza G.R."/>
            <person name="Vieira C.U."/>
            <person name="de Sousa C.S."/>
            <person name="Gourlart L.R."/>
            <person name="Bonetti A.M."/>
        </authorList>
    </citation>
    <scope>NUCLEOTIDE SEQUENCE</scope>
    <source>
        <strain evidence="2">Uberlandia-R</strain>
        <tissue evidence="2">Whole body</tissue>
    </source>
</reference>
<feature type="non-terminal residue" evidence="2">
    <location>
        <position position="1"/>
    </location>
</feature>
<feature type="compositionally biased region" description="Basic and acidic residues" evidence="1">
    <location>
        <begin position="64"/>
        <end position="76"/>
    </location>
</feature>
<accession>Q06IN8</accession>
<name>Q06IN8_RHIMP</name>
<evidence type="ECO:0000256" key="1">
    <source>
        <dbReference type="SAM" id="MobiDB-lite"/>
    </source>
</evidence>
<dbReference type="EMBL" id="DQ868384">
    <property type="protein sequence ID" value="ABI84371.1"/>
    <property type="molecule type" value="Genomic_DNA"/>
</dbReference>
<dbReference type="AlphaFoldDB" id="Q06IN8"/>
<organism evidence="2">
    <name type="scientific">Rhipicephalus microplus</name>
    <name type="common">Cattle tick</name>
    <name type="synonym">Boophilus microplus</name>
    <dbReference type="NCBI Taxonomy" id="6941"/>
    <lineage>
        <taxon>Eukaryota</taxon>
        <taxon>Metazoa</taxon>
        <taxon>Ecdysozoa</taxon>
        <taxon>Arthropoda</taxon>
        <taxon>Chelicerata</taxon>
        <taxon>Arachnida</taxon>
        <taxon>Acari</taxon>
        <taxon>Parasitiformes</taxon>
        <taxon>Ixodida</taxon>
        <taxon>Ixodoidea</taxon>
        <taxon>Ixodidae</taxon>
        <taxon>Rhipicephalinae</taxon>
        <taxon>Rhipicephalus</taxon>
        <taxon>Boophilus</taxon>
    </lineage>
</organism>
<feature type="region of interest" description="Disordered" evidence="1">
    <location>
        <begin position="50"/>
        <end position="76"/>
    </location>
</feature>